<dbReference type="SUPFAM" id="SSF82708">
    <property type="entry name" value="R3H domain"/>
    <property type="match status" value="1"/>
</dbReference>
<proteinExistence type="predicted"/>
<accession>A0A9P6KNF5</accession>
<sequence length="346" mass="39587">MPAFYDLPTELRQRILALAMPELSLVRKPWPQSMLNLMHINQQLRSDMGFVIDSWSPIHHASHPEDIRRIRDLSLTLCGRRRCPKIERIRLDIFYSSDASVMRDTCYCRHHNYFSEADYWQKWNNAIAKLPSSVSEVSIDVTPTPAELRNRHELTLNSFVHDSCVKHFLDSLSAEVADLVRILNEHDSGRLSVSATGRLSVKCRFFITALERISGVPVEFDGIWVSGEDCHFADINLVARQVARTGVGRKAERKGAKNPLAWLRDVRWSRQTSWTYAKVAHAGEEEAVVQDLRVFADFTNDDRKELLEMDPVGGVRRALQHRMAEDLGLKTESEGDGPERRVVVTK</sequence>
<evidence type="ECO:0000313" key="3">
    <source>
        <dbReference type="Proteomes" id="UP000756921"/>
    </source>
</evidence>
<dbReference type="EMBL" id="WJXW01000009">
    <property type="protein sequence ID" value="KAF9732967.1"/>
    <property type="molecule type" value="Genomic_DNA"/>
</dbReference>
<dbReference type="Gene3D" id="3.30.1370.50">
    <property type="entry name" value="R3H-like domain"/>
    <property type="match status" value="1"/>
</dbReference>
<evidence type="ECO:0000259" key="1">
    <source>
        <dbReference type="PROSITE" id="PS51061"/>
    </source>
</evidence>
<dbReference type="CDD" id="cd02325">
    <property type="entry name" value="R3H"/>
    <property type="match status" value="1"/>
</dbReference>
<name>A0A9P6KNF5_9PLEO</name>
<dbReference type="PROSITE" id="PS51061">
    <property type="entry name" value="R3H"/>
    <property type="match status" value="1"/>
</dbReference>
<dbReference type="Pfam" id="PF01424">
    <property type="entry name" value="R3H"/>
    <property type="match status" value="1"/>
</dbReference>
<keyword evidence="3" id="KW-1185">Reference proteome</keyword>
<dbReference type="OrthoDB" id="3787379at2759"/>
<dbReference type="Proteomes" id="UP000756921">
    <property type="component" value="Unassembled WGS sequence"/>
</dbReference>
<dbReference type="AlphaFoldDB" id="A0A9P6KNF5"/>
<reference evidence="2" key="1">
    <citation type="journal article" date="2020" name="Mol. Plant Microbe Interact.">
        <title>Genome Sequence of the Biocontrol Agent Coniothyrium minitans strain Conio (IMI 134523).</title>
        <authorList>
            <person name="Patel D."/>
            <person name="Shittu T.A."/>
            <person name="Baroncelli R."/>
            <person name="Muthumeenakshi S."/>
            <person name="Osborne T.H."/>
            <person name="Janganan T.K."/>
            <person name="Sreenivasaprasad S."/>
        </authorList>
    </citation>
    <scope>NUCLEOTIDE SEQUENCE</scope>
    <source>
        <strain evidence="2">Conio</strain>
    </source>
</reference>
<dbReference type="GO" id="GO:0003676">
    <property type="term" value="F:nucleic acid binding"/>
    <property type="evidence" value="ECO:0007669"/>
    <property type="project" value="UniProtKB-UniRule"/>
</dbReference>
<feature type="domain" description="R3H" evidence="1">
    <location>
        <begin position="285"/>
        <end position="346"/>
    </location>
</feature>
<protein>
    <recommendedName>
        <fullName evidence="1">R3H domain-containing protein</fullName>
    </recommendedName>
</protein>
<dbReference type="InterPro" id="IPR001374">
    <property type="entry name" value="R3H_dom"/>
</dbReference>
<dbReference type="InterPro" id="IPR036867">
    <property type="entry name" value="R3H_dom_sf"/>
</dbReference>
<gene>
    <name evidence="2" type="ORF">PMIN01_08649</name>
</gene>
<comment type="caution">
    <text evidence="2">The sequence shown here is derived from an EMBL/GenBank/DDBJ whole genome shotgun (WGS) entry which is preliminary data.</text>
</comment>
<evidence type="ECO:0000313" key="2">
    <source>
        <dbReference type="EMBL" id="KAF9732967.1"/>
    </source>
</evidence>
<organism evidence="2 3">
    <name type="scientific">Paraphaeosphaeria minitans</name>
    <dbReference type="NCBI Taxonomy" id="565426"/>
    <lineage>
        <taxon>Eukaryota</taxon>
        <taxon>Fungi</taxon>
        <taxon>Dikarya</taxon>
        <taxon>Ascomycota</taxon>
        <taxon>Pezizomycotina</taxon>
        <taxon>Dothideomycetes</taxon>
        <taxon>Pleosporomycetidae</taxon>
        <taxon>Pleosporales</taxon>
        <taxon>Massarineae</taxon>
        <taxon>Didymosphaeriaceae</taxon>
        <taxon>Paraphaeosphaeria</taxon>
    </lineage>
</organism>